<proteinExistence type="predicted"/>
<dbReference type="PANTHER" id="PTHR15615">
    <property type="match status" value="1"/>
</dbReference>
<evidence type="ECO:0000313" key="2">
    <source>
        <dbReference type="Proteomes" id="UP000095023"/>
    </source>
</evidence>
<reference evidence="2" key="1">
    <citation type="submission" date="2016-02" db="EMBL/GenBank/DDBJ databases">
        <title>Comparative genomics of biotechnologically important yeasts.</title>
        <authorList>
            <consortium name="DOE Joint Genome Institute"/>
            <person name="Riley R."/>
            <person name="Haridas S."/>
            <person name="Wolfe K.H."/>
            <person name="Lopes M.R."/>
            <person name="Hittinger C.T."/>
            <person name="Goker M."/>
            <person name="Salamov A."/>
            <person name="Wisecaver J."/>
            <person name="Long T.M."/>
            <person name="Aerts A.L."/>
            <person name="Barry K."/>
            <person name="Choi C."/>
            <person name="Clum A."/>
            <person name="Coughlan A.Y."/>
            <person name="Deshpande S."/>
            <person name="Douglass A.P."/>
            <person name="Hanson S.J."/>
            <person name="Klenk H.-P."/>
            <person name="Labutti K."/>
            <person name="Lapidus A."/>
            <person name="Lindquist E."/>
            <person name="Lipzen A."/>
            <person name="Meier-Kolthoff J.P."/>
            <person name="Ohm R.A."/>
            <person name="Otillar R.P."/>
            <person name="Pangilinan J."/>
            <person name="Peng Y."/>
            <person name="Rokas A."/>
            <person name="Rosa C.A."/>
            <person name="Scheuner C."/>
            <person name="Sibirny A.A."/>
            <person name="Slot J.C."/>
            <person name="Stielow J.B."/>
            <person name="Sun H."/>
            <person name="Kurtzman C.P."/>
            <person name="Blackwell M."/>
            <person name="Jeffries T.W."/>
            <person name="Grigoriev I.V."/>
        </authorList>
    </citation>
    <scope>NUCLEOTIDE SEQUENCE [LARGE SCALE GENOMIC DNA]</scope>
    <source>
        <strain evidence="2">NRRL Y-17796</strain>
    </source>
</reference>
<organism evidence="1 2">
    <name type="scientific">Tortispora caseinolytica NRRL Y-17796</name>
    <dbReference type="NCBI Taxonomy" id="767744"/>
    <lineage>
        <taxon>Eukaryota</taxon>
        <taxon>Fungi</taxon>
        <taxon>Dikarya</taxon>
        <taxon>Ascomycota</taxon>
        <taxon>Saccharomycotina</taxon>
        <taxon>Trigonopsidomycetes</taxon>
        <taxon>Trigonopsidales</taxon>
        <taxon>Trigonopsidaceae</taxon>
        <taxon>Tortispora</taxon>
    </lineage>
</organism>
<dbReference type="SUPFAM" id="SSF47954">
    <property type="entry name" value="Cyclin-like"/>
    <property type="match status" value="1"/>
</dbReference>
<dbReference type="OrthoDB" id="244495at2759"/>
<dbReference type="Pfam" id="PF08613">
    <property type="entry name" value="Cyclin"/>
    <property type="match status" value="1"/>
</dbReference>
<dbReference type="CDD" id="cd20557">
    <property type="entry name" value="CYCLIN_ScPCL1-like"/>
    <property type="match status" value="1"/>
</dbReference>
<evidence type="ECO:0008006" key="3">
    <source>
        <dbReference type="Google" id="ProtNLM"/>
    </source>
</evidence>
<gene>
    <name evidence="1" type="ORF">CANCADRAFT_89256</name>
</gene>
<keyword evidence="2" id="KW-1185">Reference proteome</keyword>
<accession>A0A1E4TLR5</accession>
<evidence type="ECO:0000313" key="1">
    <source>
        <dbReference type="EMBL" id="ODV92588.1"/>
    </source>
</evidence>
<dbReference type="EMBL" id="KV453841">
    <property type="protein sequence ID" value="ODV92588.1"/>
    <property type="molecule type" value="Genomic_DNA"/>
</dbReference>
<name>A0A1E4TLR5_9ASCO</name>
<dbReference type="PANTHER" id="PTHR15615:SF27">
    <property type="entry name" value="PHO85 CYCLIN CLG1"/>
    <property type="match status" value="1"/>
</dbReference>
<dbReference type="GO" id="GO:0019901">
    <property type="term" value="F:protein kinase binding"/>
    <property type="evidence" value="ECO:0007669"/>
    <property type="project" value="InterPro"/>
</dbReference>
<dbReference type="GO" id="GO:0000307">
    <property type="term" value="C:cyclin-dependent protein kinase holoenzyme complex"/>
    <property type="evidence" value="ECO:0007669"/>
    <property type="project" value="UniProtKB-ARBA"/>
</dbReference>
<protein>
    <recommendedName>
        <fullName evidence="3">Cyclin N-terminal domain-containing protein</fullName>
    </recommendedName>
</protein>
<dbReference type="InterPro" id="IPR036915">
    <property type="entry name" value="Cyclin-like_sf"/>
</dbReference>
<dbReference type="Proteomes" id="UP000095023">
    <property type="component" value="Unassembled WGS sequence"/>
</dbReference>
<dbReference type="GO" id="GO:0005634">
    <property type="term" value="C:nucleus"/>
    <property type="evidence" value="ECO:0007669"/>
    <property type="project" value="TreeGrafter"/>
</dbReference>
<dbReference type="GO" id="GO:0016538">
    <property type="term" value="F:cyclin-dependent protein serine/threonine kinase regulator activity"/>
    <property type="evidence" value="ECO:0007669"/>
    <property type="project" value="TreeGrafter"/>
</dbReference>
<dbReference type="InterPro" id="IPR013922">
    <property type="entry name" value="Cyclin_PHO80-like"/>
</dbReference>
<dbReference type="Gene3D" id="1.10.472.10">
    <property type="entry name" value="Cyclin-like"/>
    <property type="match status" value="1"/>
</dbReference>
<dbReference type="AlphaFoldDB" id="A0A1E4TLR5"/>
<sequence length="432" mass="48196">MIQYYQLNRNEGLYHPARSHTAHGIHPAAPAAPPPPAQYSAVPQSIFYPQLEMYPPYISDPVIQCLNQDMFHPIYSSRPQDNSPALAGHFAAQYPPVMSIAPQNAQMPYYGMYPVNAPMFGMPVYDHDQHNSILYQNCGDVSKRVQNTNAPDNTSKGCGVVKGELEYDIQIMAEYVSTMACVILKSDADTTPAYREFISQVLGATRLPISTIFLSLYFLSQRSHKPGLVIADPTSIYKLSVVALILANKVNDDNTFTNKSWSDVTGLLLSELTAMEASWLALMDYKMAVDQKVCESYKRWNFYYQEWFASRIATTQSAAQHFVADERDESFSKSSVSTSPEASMIPGGNVTSYSEPCGVPLSASHSLPGVTPNHYKELISNGDQSGRLAEVPFYHTSYEEPFGHYFHHYNPLCSCVQCTAFRPQPVHATRAY</sequence>